<dbReference type="AlphaFoldDB" id="A0ABD3TK75"/>
<keyword evidence="2" id="KW-1133">Transmembrane helix</keyword>
<feature type="transmembrane region" description="Helical" evidence="2">
    <location>
        <begin position="12"/>
        <end position="37"/>
    </location>
</feature>
<protein>
    <submittedName>
        <fullName evidence="3">Uncharacterized protein</fullName>
    </submittedName>
</protein>
<keyword evidence="2" id="KW-0812">Transmembrane</keyword>
<dbReference type="Proteomes" id="UP001634394">
    <property type="component" value="Unassembled WGS sequence"/>
</dbReference>
<evidence type="ECO:0000256" key="2">
    <source>
        <dbReference type="SAM" id="Phobius"/>
    </source>
</evidence>
<reference evidence="3 4" key="1">
    <citation type="submission" date="2024-11" db="EMBL/GenBank/DDBJ databases">
        <title>Chromosome-level genome assembly of the freshwater bivalve Anodonta woodiana.</title>
        <authorList>
            <person name="Chen X."/>
        </authorList>
    </citation>
    <scope>NUCLEOTIDE SEQUENCE [LARGE SCALE GENOMIC DNA]</scope>
    <source>
        <strain evidence="3">MN2024</strain>
        <tissue evidence="3">Gills</tissue>
    </source>
</reference>
<comment type="caution">
    <text evidence="3">The sequence shown here is derived from an EMBL/GenBank/DDBJ whole genome shotgun (WGS) entry which is preliminary data.</text>
</comment>
<sequence length="74" mass="8008">PLYRQAEDTPVSSVAIAGLTIGSIAAVASIVTGTVLLCKAFGAKNAEVRPKNETSESSRRPQRRRRSRNNLAWI</sequence>
<dbReference type="EMBL" id="JBJQND010000018">
    <property type="protein sequence ID" value="KAL3837474.1"/>
    <property type="molecule type" value="Genomic_DNA"/>
</dbReference>
<evidence type="ECO:0000313" key="4">
    <source>
        <dbReference type="Proteomes" id="UP001634394"/>
    </source>
</evidence>
<feature type="compositionally biased region" description="Basic and acidic residues" evidence="1">
    <location>
        <begin position="47"/>
        <end position="59"/>
    </location>
</feature>
<organism evidence="3 4">
    <name type="scientific">Sinanodonta woodiana</name>
    <name type="common">Chinese pond mussel</name>
    <name type="synonym">Anodonta woodiana</name>
    <dbReference type="NCBI Taxonomy" id="1069815"/>
    <lineage>
        <taxon>Eukaryota</taxon>
        <taxon>Metazoa</taxon>
        <taxon>Spiralia</taxon>
        <taxon>Lophotrochozoa</taxon>
        <taxon>Mollusca</taxon>
        <taxon>Bivalvia</taxon>
        <taxon>Autobranchia</taxon>
        <taxon>Heteroconchia</taxon>
        <taxon>Palaeoheterodonta</taxon>
        <taxon>Unionida</taxon>
        <taxon>Unionoidea</taxon>
        <taxon>Unionidae</taxon>
        <taxon>Unioninae</taxon>
        <taxon>Sinanodonta</taxon>
    </lineage>
</organism>
<keyword evidence="4" id="KW-1185">Reference proteome</keyword>
<evidence type="ECO:0000256" key="1">
    <source>
        <dbReference type="SAM" id="MobiDB-lite"/>
    </source>
</evidence>
<gene>
    <name evidence="3" type="ORF">ACJMK2_022828</name>
</gene>
<evidence type="ECO:0000313" key="3">
    <source>
        <dbReference type="EMBL" id="KAL3837474.1"/>
    </source>
</evidence>
<feature type="non-terminal residue" evidence="3">
    <location>
        <position position="1"/>
    </location>
</feature>
<feature type="region of interest" description="Disordered" evidence="1">
    <location>
        <begin position="47"/>
        <end position="74"/>
    </location>
</feature>
<keyword evidence="2" id="KW-0472">Membrane</keyword>
<accession>A0ABD3TK75</accession>
<name>A0ABD3TK75_SINWO</name>
<proteinExistence type="predicted"/>